<dbReference type="InterPro" id="IPR035987">
    <property type="entry name" value="Ribosomal_uS8_sf"/>
</dbReference>
<reference evidence="5" key="2">
    <citation type="journal article" date="2021" name="Genome Biol. Evol.">
        <title>Developing a high-quality reference genome for a parasitic bivalve with doubly uniparental inheritance (Bivalvia: Unionida).</title>
        <authorList>
            <person name="Smith C.H."/>
        </authorList>
    </citation>
    <scope>NUCLEOTIDE SEQUENCE</scope>
    <source>
        <strain evidence="5">CHS0354</strain>
        <tissue evidence="5">Mantle</tissue>
    </source>
</reference>
<reference evidence="5" key="3">
    <citation type="submission" date="2023-05" db="EMBL/GenBank/DDBJ databases">
        <authorList>
            <person name="Smith C.H."/>
        </authorList>
    </citation>
    <scope>NUCLEOTIDE SEQUENCE</scope>
    <source>
        <strain evidence="5">CHS0354</strain>
        <tissue evidence="5">Mantle</tissue>
    </source>
</reference>
<dbReference type="NCBIfam" id="NF001109">
    <property type="entry name" value="PRK00136.1"/>
    <property type="match status" value="1"/>
</dbReference>
<evidence type="ECO:0000313" key="6">
    <source>
        <dbReference type="Proteomes" id="UP001195483"/>
    </source>
</evidence>
<dbReference type="PANTHER" id="PTHR11758">
    <property type="entry name" value="40S RIBOSOMAL PROTEIN S15A"/>
    <property type="match status" value="1"/>
</dbReference>
<dbReference type="EMBL" id="JAEAOA010001427">
    <property type="protein sequence ID" value="KAK3582218.1"/>
    <property type="molecule type" value="Genomic_DNA"/>
</dbReference>
<dbReference type="GO" id="GO:1990904">
    <property type="term" value="C:ribonucleoprotein complex"/>
    <property type="evidence" value="ECO:0007669"/>
    <property type="project" value="UniProtKB-KW"/>
</dbReference>
<dbReference type="FunFam" id="3.30.1490.10:FF:000001">
    <property type="entry name" value="30S ribosomal protein S8"/>
    <property type="match status" value="1"/>
</dbReference>
<sequence length="186" mass="21062">MAKKSVVARDVQRRVLVEKYSELRKKLKDEGNYEALQKLPRDSSSTRLRNRCSLTGRGRDPVADYLVRIKNAAQARKGKVLIPFSNLKEAISKILLEKGYIHGYDIQEENSMKTICIKLKYLATGVHAIREMKRVSKPGQRVYKGKGIEKYLSGVGLFIISTSRGIMSDKEARKLGVGGEVLFRVY</sequence>
<dbReference type="Proteomes" id="UP001195483">
    <property type="component" value="Unassembled WGS sequence"/>
</dbReference>
<evidence type="ECO:0008006" key="7">
    <source>
        <dbReference type="Google" id="ProtNLM"/>
    </source>
</evidence>
<dbReference type="AlphaFoldDB" id="A0AAE0RZ67"/>
<keyword evidence="2 4" id="KW-0689">Ribosomal protein</keyword>
<evidence type="ECO:0000256" key="4">
    <source>
        <dbReference type="RuleBase" id="RU003660"/>
    </source>
</evidence>
<reference evidence="5" key="1">
    <citation type="journal article" date="2021" name="Genome Biol. Evol.">
        <title>A High-Quality Reference Genome for a Parasitic Bivalve with Doubly Uniparental Inheritance (Bivalvia: Unionida).</title>
        <authorList>
            <person name="Smith C.H."/>
        </authorList>
    </citation>
    <scope>NUCLEOTIDE SEQUENCE</scope>
    <source>
        <strain evidence="5">CHS0354</strain>
    </source>
</reference>
<protein>
    <recommendedName>
        <fullName evidence="7">30S ribosomal protein S8</fullName>
    </recommendedName>
</protein>
<dbReference type="GO" id="GO:0005737">
    <property type="term" value="C:cytoplasm"/>
    <property type="evidence" value="ECO:0007669"/>
    <property type="project" value="UniProtKB-ARBA"/>
</dbReference>
<evidence type="ECO:0000313" key="5">
    <source>
        <dbReference type="EMBL" id="KAK3582218.1"/>
    </source>
</evidence>
<dbReference type="SUPFAM" id="SSF56047">
    <property type="entry name" value="Ribosomal protein S8"/>
    <property type="match status" value="1"/>
</dbReference>
<evidence type="ECO:0000256" key="3">
    <source>
        <dbReference type="ARBA" id="ARBA00023274"/>
    </source>
</evidence>
<dbReference type="GO" id="GO:0005840">
    <property type="term" value="C:ribosome"/>
    <property type="evidence" value="ECO:0007669"/>
    <property type="project" value="UniProtKB-KW"/>
</dbReference>
<comment type="similarity">
    <text evidence="1 4">Belongs to the universal ribosomal protein uS8 family.</text>
</comment>
<dbReference type="Gene3D" id="3.30.1370.30">
    <property type="match status" value="1"/>
</dbReference>
<name>A0AAE0RZ67_9BIVA</name>
<keyword evidence="3 4" id="KW-0687">Ribonucleoprotein</keyword>
<keyword evidence="6" id="KW-1185">Reference proteome</keyword>
<gene>
    <name evidence="5" type="ORF">CHS0354_023756</name>
</gene>
<dbReference type="Pfam" id="PF00410">
    <property type="entry name" value="Ribosomal_S8"/>
    <property type="match status" value="1"/>
</dbReference>
<comment type="caution">
    <text evidence="5">The sequence shown here is derived from an EMBL/GenBank/DDBJ whole genome shotgun (WGS) entry which is preliminary data.</text>
</comment>
<dbReference type="Gene3D" id="3.30.1490.10">
    <property type="match status" value="1"/>
</dbReference>
<dbReference type="SUPFAM" id="SSF57716">
    <property type="entry name" value="Glucocorticoid receptor-like (DNA-binding domain)"/>
    <property type="match status" value="1"/>
</dbReference>
<proteinExistence type="inferred from homology"/>
<dbReference type="InterPro" id="IPR047863">
    <property type="entry name" value="Ribosomal_uS8_CS"/>
</dbReference>
<dbReference type="GO" id="GO:0006412">
    <property type="term" value="P:translation"/>
    <property type="evidence" value="ECO:0007669"/>
    <property type="project" value="InterPro"/>
</dbReference>
<evidence type="ECO:0000256" key="2">
    <source>
        <dbReference type="ARBA" id="ARBA00022980"/>
    </source>
</evidence>
<dbReference type="GO" id="GO:0003735">
    <property type="term" value="F:structural constituent of ribosome"/>
    <property type="evidence" value="ECO:0007669"/>
    <property type="project" value="InterPro"/>
</dbReference>
<evidence type="ECO:0000256" key="1">
    <source>
        <dbReference type="ARBA" id="ARBA00006471"/>
    </source>
</evidence>
<dbReference type="InterPro" id="IPR000630">
    <property type="entry name" value="Ribosomal_uS8"/>
</dbReference>
<dbReference type="HAMAP" id="MF_01302_B">
    <property type="entry name" value="Ribosomal_uS8_B"/>
    <property type="match status" value="1"/>
</dbReference>
<dbReference type="PROSITE" id="PS00053">
    <property type="entry name" value="RIBOSOMAL_S8"/>
    <property type="match status" value="1"/>
</dbReference>
<accession>A0AAE0RZ67</accession>
<organism evidence="5 6">
    <name type="scientific">Potamilus streckersoni</name>
    <dbReference type="NCBI Taxonomy" id="2493646"/>
    <lineage>
        <taxon>Eukaryota</taxon>
        <taxon>Metazoa</taxon>
        <taxon>Spiralia</taxon>
        <taxon>Lophotrochozoa</taxon>
        <taxon>Mollusca</taxon>
        <taxon>Bivalvia</taxon>
        <taxon>Autobranchia</taxon>
        <taxon>Heteroconchia</taxon>
        <taxon>Palaeoheterodonta</taxon>
        <taxon>Unionida</taxon>
        <taxon>Unionoidea</taxon>
        <taxon>Unionidae</taxon>
        <taxon>Ambleminae</taxon>
        <taxon>Lampsilini</taxon>
        <taxon>Potamilus</taxon>
    </lineage>
</organism>